<name>A0AAD5L7Y9_PYTIN</name>
<organism evidence="3 4">
    <name type="scientific">Pythium insidiosum</name>
    <name type="common">Pythiosis disease agent</name>
    <dbReference type="NCBI Taxonomy" id="114742"/>
    <lineage>
        <taxon>Eukaryota</taxon>
        <taxon>Sar</taxon>
        <taxon>Stramenopiles</taxon>
        <taxon>Oomycota</taxon>
        <taxon>Peronosporomycetes</taxon>
        <taxon>Pythiales</taxon>
        <taxon>Pythiaceae</taxon>
        <taxon>Pythium</taxon>
    </lineage>
</organism>
<dbReference type="Gene3D" id="3.50.4.10">
    <property type="entry name" value="Hepatocyte Growth Factor"/>
    <property type="match status" value="1"/>
</dbReference>
<accession>A0AAD5L7Y9</accession>
<evidence type="ECO:0000256" key="1">
    <source>
        <dbReference type="SAM" id="SignalP"/>
    </source>
</evidence>
<proteinExistence type="predicted"/>
<dbReference type="EMBL" id="JAKCXM010001090">
    <property type="protein sequence ID" value="KAJ0391371.1"/>
    <property type="molecule type" value="Genomic_DNA"/>
</dbReference>
<evidence type="ECO:0000259" key="2">
    <source>
        <dbReference type="Pfam" id="PF14295"/>
    </source>
</evidence>
<keyword evidence="1" id="KW-0732">Signal</keyword>
<comment type="caution">
    <text evidence="3">The sequence shown here is derived from an EMBL/GenBank/DDBJ whole genome shotgun (WGS) entry which is preliminary data.</text>
</comment>
<sequence>MLTSGRRRRSDHWLPALLLLLFASELRLCRASARRVTVLGAPCGNDAVGMQPCPAGQYCQRQSAFAYLCKPVEPQCDTPTFGVAWIGKKLKTTIVNSPSMCCDFCAREPKCVAYTRTDETSTDPTIQLEIVMGMTQRCQLFSEVTGSTTAATAVSSTVNRNAVCPKPRNALCGPTSSCCPDGQTCVVADYGRFRCLEVSPKCGRPHFGYLSIYSGKAVATGLSAHECCELCASTPGCTGYDYTLLARQVLPAVHR</sequence>
<feature type="domain" description="Apple" evidence="2">
    <location>
        <begin position="222"/>
        <end position="242"/>
    </location>
</feature>
<dbReference type="Pfam" id="PF14295">
    <property type="entry name" value="PAN_4"/>
    <property type="match status" value="2"/>
</dbReference>
<gene>
    <name evidence="3" type="ORF">P43SY_010805</name>
</gene>
<dbReference type="Proteomes" id="UP001209570">
    <property type="component" value="Unassembled WGS sequence"/>
</dbReference>
<evidence type="ECO:0000313" key="3">
    <source>
        <dbReference type="EMBL" id="KAJ0391371.1"/>
    </source>
</evidence>
<keyword evidence="4" id="KW-1185">Reference proteome</keyword>
<evidence type="ECO:0000313" key="4">
    <source>
        <dbReference type="Proteomes" id="UP001209570"/>
    </source>
</evidence>
<reference evidence="3" key="1">
    <citation type="submission" date="2021-12" db="EMBL/GenBank/DDBJ databases">
        <title>Prjna785345.</title>
        <authorList>
            <person name="Rujirawat T."/>
            <person name="Krajaejun T."/>
        </authorList>
    </citation>
    <scope>NUCLEOTIDE SEQUENCE</scope>
    <source>
        <strain evidence="3">Pi057C3</strain>
    </source>
</reference>
<dbReference type="InterPro" id="IPR003609">
    <property type="entry name" value="Pan_app"/>
</dbReference>
<protein>
    <recommendedName>
        <fullName evidence="2">Apple domain-containing protein</fullName>
    </recommendedName>
</protein>
<feature type="chain" id="PRO_5042177371" description="Apple domain-containing protein" evidence="1">
    <location>
        <begin position="32"/>
        <end position="255"/>
    </location>
</feature>
<dbReference type="AlphaFoldDB" id="A0AAD5L7Y9"/>
<feature type="domain" description="Apple" evidence="2">
    <location>
        <begin position="90"/>
        <end position="118"/>
    </location>
</feature>
<feature type="signal peptide" evidence="1">
    <location>
        <begin position="1"/>
        <end position="31"/>
    </location>
</feature>